<dbReference type="EC" id="2.7.1.50" evidence="11"/>
<feature type="binding site" evidence="11">
    <location>
        <position position="119"/>
    </location>
    <ligand>
        <name>ATP</name>
        <dbReference type="ChEBI" id="CHEBI:30616"/>
    </ligand>
</feature>
<comment type="pathway">
    <text evidence="3 11">Cofactor biosynthesis; thiamine diphosphate biosynthesis; 4-methyl-5-(2-phosphoethyl)-thiazole from 5-(2-hydroxyethyl)-4-methylthiazole: step 1/1.</text>
</comment>
<dbReference type="GO" id="GO:0009229">
    <property type="term" value="P:thiamine diphosphate biosynthetic process"/>
    <property type="evidence" value="ECO:0007669"/>
    <property type="project" value="UniProtKB-UniRule"/>
</dbReference>
<organism evidence="12 13">
    <name type="scientific">Salipaludibacillus agaradhaerens</name>
    <name type="common">Bacillus agaradhaerens</name>
    <dbReference type="NCBI Taxonomy" id="76935"/>
    <lineage>
        <taxon>Bacteria</taxon>
        <taxon>Bacillati</taxon>
        <taxon>Bacillota</taxon>
        <taxon>Bacilli</taxon>
        <taxon>Bacillales</taxon>
        <taxon>Bacillaceae</taxon>
    </lineage>
</organism>
<dbReference type="PIRSF" id="PIRSF000513">
    <property type="entry name" value="Thz_kinase"/>
    <property type="match status" value="1"/>
</dbReference>
<keyword evidence="6 11" id="KW-0547">Nucleotide-binding</keyword>
<evidence type="ECO:0000256" key="5">
    <source>
        <dbReference type="ARBA" id="ARBA00022723"/>
    </source>
</evidence>
<dbReference type="Proteomes" id="UP001057753">
    <property type="component" value="Unassembled WGS sequence"/>
</dbReference>
<dbReference type="InterPro" id="IPR029056">
    <property type="entry name" value="Ribokinase-like"/>
</dbReference>
<proteinExistence type="inferred from homology"/>
<evidence type="ECO:0000313" key="13">
    <source>
        <dbReference type="Proteomes" id="UP001057753"/>
    </source>
</evidence>
<evidence type="ECO:0000256" key="2">
    <source>
        <dbReference type="ARBA" id="ARBA00001946"/>
    </source>
</evidence>
<keyword evidence="7 11" id="KW-0418">Kinase</keyword>
<evidence type="ECO:0000256" key="8">
    <source>
        <dbReference type="ARBA" id="ARBA00022840"/>
    </source>
</evidence>
<dbReference type="Gene3D" id="3.40.1190.20">
    <property type="match status" value="1"/>
</dbReference>
<dbReference type="Pfam" id="PF02110">
    <property type="entry name" value="HK"/>
    <property type="match status" value="1"/>
</dbReference>
<gene>
    <name evidence="11 12" type="primary">thiM</name>
    <name evidence="12" type="ORF">HXA33_12670</name>
</gene>
<dbReference type="PANTHER" id="PTHR20858:SF17">
    <property type="entry name" value="HYDROXYMETHYLPYRIMIDINE_PHOSPHOMETHYLPYRIMIDINE KINASE THI20-RELATED"/>
    <property type="match status" value="1"/>
</dbReference>
<reference evidence="12" key="1">
    <citation type="submission" date="2020-06" db="EMBL/GenBank/DDBJ databases">
        <title>Insight into the genomes of haloalkaliphilic bacilli from Kenyan soda lakes.</title>
        <authorList>
            <person name="Mwirichia R."/>
            <person name="Villamizar G.C."/>
            <person name="Poehlein A."/>
            <person name="Mugweru J."/>
            <person name="Kipnyargis A."/>
            <person name="Kiplimo D."/>
            <person name="Orwa P."/>
            <person name="Daniel R."/>
        </authorList>
    </citation>
    <scope>NUCLEOTIDE SEQUENCE</scope>
    <source>
        <strain evidence="12">B1096_S55</strain>
    </source>
</reference>
<keyword evidence="8 11" id="KW-0067">ATP-binding</keyword>
<evidence type="ECO:0000256" key="10">
    <source>
        <dbReference type="ARBA" id="ARBA00022977"/>
    </source>
</evidence>
<sequence>MLPVNELRNIIQEKSPLIHNITNVVVTNFTANGLYALGASPVMAYAEEEVADMASVSQALVINIGTLTKPVVNAMLLAGKAANKAGVPIILDPVGAGATPYRTETAQRLLTELDITLIRGNASEIANLSDENVKMKGVDSTAEVTDAAEIAKNVALKWKTVTALTGKTDVITDGHITYTVENGHALQSKITGAGCLLSAVTGAFIAVHDNVVEAAAAAIGFYGVAAEHAATRRDNMGPGHFQMHFLDALYDLKPEDIEQLISIHS</sequence>
<evidence type="ECO:0000256" key="6">
    <source>
        <dbReference type="ARBA" id="ARBA00022741"/>
    </source>
</evidence>
<keyword evidence="10 11" id="KW-0784">Thiamine biosynthesis</keyword>
<accession>A0A9Q4G014</accession>
<dbReference type="GO" id="GO:0000287">
    <property type="term" value="F:magnesium ion binding"/>
    <property type="evidence" value="ECO:0007669"/>
    <property type="project" value="UniProtKB-UniRule"/>
</dbReference>
<dbReference type="GO" id="GO:0004417">
    <property type="term" value="F:hydroxyethylthiazole kinase activity"/>
    <property type="evidence" value="ECO:0007669"/>
    <property type="project" value="UniProtKB-UniRule"/>
</dbReference>
<evidence type="ECO:0000256" key="4">
    <source>
        <dbReference type="ARBA" id="ARBA00022679"/>
    </source>
</evidence>
<comment type="similarity">
    <text evidence="11">Belongs to the Thz kinase family.</text>
</comment>
<evidence type="ECO:0000256" key="9">
    <source>
        <dbReference type="ARBA" id="ARBA00022842"/>
    </source>
</evidence>
<comment type="cofactor">
    <cofactor evidence="2 11">
        <name>Mg(2+)</name>
        <dbReference type="ChEBI" id="CHEBI:18420"/>
    </cofactor>
</comment>
<dbReference type="NCBIfam" id="TIGR00694">
    <property type="entry name" value="thiM"/>
    <property type="match status" value="1"/>
</dbReference>
<feature type="binding site" evidence="11">
    <location>
        <position position="165"/>
    </location>
    <ligand>
        <name>ATP</name>
        <dbReference type="ChEBI" id="CHEBI:30616"/>
    </ligand>
</feature>
<evidence type="ECO:0000256" key="7">
    <source>
        <dbReference type="ARBA" id="ARBA00022777"/>
    </source>
</evidence>
<comment type="caution">
    <text evidence="12">The sequence shown here is derived from an EMBL/GenBank/DDBJ whole genome shotgun (WGS) entry which is preliminary data.</text>
</comment>
<feature type="binding site" evidence="11">
    <location>
        <position position="43"/>
    </location>
    <ligand>
        <name>substrate</name>
    </ligand>
</feature>
<dbReference type="GO" id="GO:0008902">
    <property type="term" value="F:hydroxymethylpyrimidine kinase activity"/>
    <property type="evidence" value="ECO:0007669"/>
    <property type="project" value="TreeGrafter"/>
</dbReference>
<feature type="binding site" evidence="11">
    <location>
        <position position="192"/>
    </location>
    <ligand>
        <name>substrate</name>
    </ligand>
</feature>
<dbReference type="PRINTS" id="PR01099">
    <property type="entry name" value="HYETHTZKNASE"/>
</dbReference>
<dbReference type="HAMAP" id="MF_00228">
    <property type="entry name" value="Thz_kinase"/>
    <property type="match status" value="1"/>
</dbReference>
<dbReference type="EMBL" id="JABXYM010000001">
    <property type="protein sequence ID" value="MCR6097398.1"/>
    <property type="molecule type" value="Genomic_DNA"/>
</dbReference>
<keyword evidence="5 11" id="KW-0479">Metal-binding</keyword>
<dbReference type="CDD" id="cd01170">
    <property type="entry name" value="THZ_kinase"/>
    <property type="match status" value="1"/>
</dbReference>
<evidence type="ECO:0000313" key="12">
    <source>
        <dbReference type="EMBL" id="MCR6097398.1"/>
    </source>
</evidence>
<dbReference type="GO" id="GO:0005829">
    <property type="term" value="C:cytosol"/>
    <property type="evidence" value="ECO:0007669"/>
    <property type="project" value="TreeGrafter"/>
</dbReference>
<evidence type="ECO:0000256" key="11">
    <source>
        <dbReference type="HAMAP-Rule" id="MF_00228"/>
    </source>
</evidence>
<comment type="catalytic activity">
    <reaction evidence="1 11">
        <text>5-(2-hydroxyethyl)-4-methylthiazole + ATP = 4-methyl-5-(2-phosphooxyethyl)-thiazole + ADP + H(+)</text>
        <dbReference type="Rhea" id="RHEA:24212"/>
        <dbReference type="ChEBI" id="CHEBI:15378"/>
        <dbReference type="ChEBI" id="CHEBI:17957"/>
        <dbReference type="ChEBI" id="CHEBI:30616"/>
        <dbReference type="ChEBI" id="CHEBI:58296"/>
        <dbReference type="ChEBI" id="CHEBI:456216"/>
        <dbReference type="EC" id="2.7.1.50"/>
    </reaction>
</comment>
<dbReference type="GO" id="GO:0005524">
    <property type="term" value="F:ATP binding"/>
    <property type="evidence" value="ECO:0007669"/>
    <property type="project" value="UniProtKB-UniRule"/>
</dbReference>
<comment type="function">
    <text evidence="11">Catalyzes the phosphorylation of the hydroxyl group of 4-methyl-5-beta-hydroxyethylthiazole (THZ).</text>
</comment>
<keyword evidence="4 11" id="KW-0808">Transferase</keyword>
<dbReference type="AlphaFoldDB" id="A0A9Q4G014"/>
<dbReference type="SUPFAM" id="SSF53613">
    <property type="entry name" value="Ribokinase-like"/>
    <property type="match status" value="1"/>
</dbReference>
<evidence type="ECO:0000256" key="3">
    <source>
        <dbReference type="ARBA" id="ARBA00004868"/>
    </source>
</evidence>
<dbReference type="NCBIfam" id="NF006830">
    <property type="entry name" value="PRK09355.1"/>
    <property type="match status" value="1"/>
</dbReference>
<protein>
    <recommendedName>
        <fullName evidence="11">Hydroxyethylthiazole kinase</fullName>
        <ecNumber evidence="11">2.7.1.50</ecNumber>
    </recommendedName>
    <alternativeName>
        <fullName evidence="11">4-methyl-5-beta-hydroxyethylthiazole kinase</fullName>
        <shortName evidence="11">TH kinase</shortName>
        <shortName evidence="11">Thz kinase</shortName>
    </alternativeName>
</protein>
<evidence type="ECO:0000256" key="1">
    <source>
        <dbReference type="ARBA" id="ARBA00001771"/>
    </source>
</evidence>
<dbReference type="GO" id="GO:0009228">
    <property type="term" value="P:thiamine biosynthetic process"/>
    <property type="evidence" value="ECO:0007669"/>
    <property type="project" value="UniProtKB-KW"/>
</dbReference>
<name>A0A9Q4G014_SALAG</name>
<dbReference type="RefSeq" id="WP_257821790.1">
    <property type="nucleotide sequence ID" value="NZ_JABXYM010000001.1"/>
</dbReference>
<dbReference type="InterPro" id="IPR000417">
    <property type="entry name" value="Hyethyz_kinase"/>
</dbReference>
<dbReference type="GO" id="GO:0008972">
    <property type="term" value="F:phosphomethylpyrimidine kinase activity"/>
    <property type="evidence" value="ECO:0007669"/>
    <property type="project" value="TreeGrafter"/>
</dbReference>
<dbReference type="PANTHER" id="PTHR20858">
    <property type="entry name" value="PHOSPHOMETHYLPYRIMIDINE KINASE"/>
    <property type="match status" value="1"/>
</dbReference>
<keyword evidence="9 11" id="KW-0460">Magnesium</keyword>
<keyword evidence="13" id="KW-1185">Reference proteome</keyword>